<accession>A0A0L0JW10</accession>
<dbReference type="PANTHER" id="PTHR35526:SF3">
    <property type="entry name" value="ANTI-SIGMA-F FACTOR RSBW"/>
    <property type="match status" value="1"/>
</dbReference>
<dbReference type="AlphaFoldDB" id="A0A0L0JW10"/>
<evidence type="ECO:0000256" key="1">
    <source>
        <dbReference type="ARBA" id="ARBA00022527"/>
    </source>
</evidence>
<dbReference type="PANTHER" id="PTHR35526">
    <property type="entry name" value="ANTI-SIGMA-F FACTOR RSBW-RELATED"/>
    <property type="match status" value="1"/>
</dbReference>
<dbReference type="SUPFAM" id="SSF55874">
    <property type="entry name" value="ATPase domain of HSP90 chaperone/DNA topoisomerase II/histidine kinase"/>
    <property type="match status" value="1"/>
</dbReference>
<keyword evidence="1" id="KW-0723">Serine/threonine-protein kinase</keyword>
<evidence type="ECO:0000313" key="4">
    <source>
        <dbReference type="Proteomes" id="UP000037151"/>
    </source>
</evidence>
<dbReference type="Pfam" id="PF13581">
    <property type="entry name" value="HATPase_c_2"/>
    <property type="match status" value="1"/>
</dbReference>
<dbReference type="GO" id="GO:0004674">
    <property type="term" value="F:protein serine/threonine kinase activity"/>
    <property type="evidence" value="ECO:0007669"/>
    <property type="project" value="UniProtKB-KW"/>
</dbReference>
<dbReference type="RefSeq" id="WP_050373537.1">
    <property type="nucleotide sequence ID" value="NZ_KQ257829.1"/>
</dbReference>
<dbReference type="PATRIC" id="fig|42234.21.peg.6371"/>
<keyword evidence="1" id="KW-0808">Transferase</keyword>
<gene>
    <name evidence="3" type="ORF">IQ63_30940</name>
</gene>
<dbReference type="CDD" id="cd16936">
    <property type="entry name" value="HATPase_RsbW-like"/>
    <property type="match status" value="1"/>
</dbReference>
<protein>
    <submittedName>
        <fullName evidence="3">Regulatory protein</fullName>
    </submittedName>
</protein>
<proteinExistence type="predicted"/>
<dbReference type="EMBL" id="JPPY01000173">
    <property type="protein sequence ID" value="KND29605.1"/>
    <property type="molecule type" value="Genomic_DNA"/>
</dbReference>
<dbReference type="Proteomes" id="UP000037151">
    <property type="component" value="Unassembled WGS sequence"/>
</dbReference>
<organism evidence="3 4">
    <name type="scientific">Streptomyces acidiscabies</name>
    <dbReference type="NCBI Taxonomy" id="42234"/>
    <lineage>
        <taxon>Bacteria</taxon>
        <taxon>Bacillati</taxon>
        <taxon>Actinomycetota</taxon>
        <taxon>Actinomycetes</taxon>
        <taxon>Kitasatosporales</taxon>
        <taxon>Streptomycetaceae</taxon>
        <taxon>Streptomyces</taxon>
    </lineage>
</organism>
<evidence type="ECO:0000259" key="2">
    <source>
        <dbReference type="Pfam" id="PF13581"/>
    </source>
</evidence>
<dbReference type="OrthoDB" id="3473697at2"/>
<dbReference type="Gene3D" id="3.30.565.10">
    <property type="entry name" value="Histidine kinase-like ATPase, C-terminal domain"/>
    <property type="match status" value="1"/>
</dbReference>
<dbReference type="InterPro" id="IPR036890">
    <property type="entry name" value="HATPase_C_sf"/>
</dbReference>
<reference evidence="4" key="1">
    <citation type="submission" date="2014-07" db="EMBL/GenBank/DDBJ databases">
        <title>Genome sequencing of plant-pathogenic Streptomyces species.</title>
        <authorList>
            <person name="Harrison J."/>
            <person name="Sapp M."/>
            <person name="Thwaites R."/>
            <person name="Studholme D.J."/>
        </authorList>
    </citation>
    <scope>NUCLEOTIDE SEQUENCE [LARGE SCALE GENOMIC DNA]</scope>
    <source>
        <strain evidence="4">NCPPB 4445</strain>
    </source>
</reference>
<dbReference type="InterPro" id="IPR050267">
    <property type="entry name" value="Anti-sigma-factor_SerPK"/>
</dbReference>
<feature type="domain" description="Histidine kinase/HSP90-like ATPase" evidence="2">
    <location>
        <begin position="19"/>
        <end position="118"/>
    </location>
</feature>
<keyword evidence="1" id="KW-0418">Kinase</keyword>
<comment type="caution">
    <text evidence="3">The sequence shown here is derived from an EMBL/GenBank/DDBJ whole genome shotgun (WGS) entry which is preliminary data.</text>
</comment>
<dbReference type="InterPro" id="IPR003594">
    <property type="entry name" value="HATPase_dom"/>
</dbReference>
<name>A0A0L0JW10_9ACTN</name>
<evidence type="ECO:0000313" key="3">
    <source>
        <dbReference type="EMBL" id="KND29605.1"/>
    </source>
</evidence>
<sequence length="134" mass="14928">MTAPTEPLHHDLAEYTPYPKNVTLARHRAQHLIHGWGHPQLAENTGLLVSELAGNAVFHGTLRGRLFRVELFLTEKALRIEVTDARGELLPAPRTATPDENFGRGLMIVEKTADRWGVSELIVGKTVWCELDTA</sequence>